<sequence length="120" mass="13806">MRAAARWGKPPSAMLLGDSTRDWTDRDMTAALGWEIYQAELCPECGNPRKKCREGHTQFEVETYTCKAKEAVEQITQREDYKPRPGDILVPEPYDATEDPAYRDLIEWQQQLAAEEAQEN</sequence>
<dbReference type="EMBL" id="JABZXJ010000030">
    <property type="protein sequence ID" value="MBF1649977.1"/>
    <property type="molecule type" value="Genomic_DNA"/>
</dbReference>
<dbReference type="Proteomes" id="UP000769484">
    <property type="component" value="Unassembled WGS sequence"/>
</dbReference>
<proteinExistence type="predicted"/>
<dbReference type="AlphaFoldDB" id="A0A930KLG4"/>
<evidence type="ECO:0000313" key="2">
    <source>
        <dbReference type="Proteomes" id="UP000769484"/>
    </source>
</evidence>
<reference evidence="1" key="1">
    <citation type="submission" date="2020-04" db="EMBL/GenBank/DDBJ databases">
        <title>Deep metagenomics examines the oral microbiome during advanced dental caries in children, revealing novel taxa and co-occurrences with host molecules.</title>
        <authorList>
            <person name="Baker J.L."/>
            <person name="Morton J.T."/>
            <person name="Dinis M."/>
            <person name="Alvarez R."/>
            <person name="Tran N.C."/>
            <person name="Knight R."/>
            <person name="Edlund A."/>
        </authorList>
    </citation>
    <scope>NUCLEOTIDE SEQUENCE</scope>
    <source>
        <strain evidence="1">JCVI_47_bin.4</strain>
    </source>
</reference>
<protein>
    <submittedName>
        <fullName evidence="1">Uncharacterized protein</fullName>
    </submittedName>
</protein>
<gene>
    <name evidence="1" type="ORF">HXO56_07805</name>
</gene>
<accession>A0A930KLG4</accession>
<evidence type="ECO:0000313" key="1">
    <source>
        <dbReference type="EMBL" id="MBF1649977.1"/>
    </source>
</evidence>
<name>A0A930KLG4_9MICC</name>
<comment type="caution">
    <text evidence="1">The sequence shown here is derived from an EMBL/GenBank/DDBJ whole genome shotgun (WGS) entry which is preliminary data.</text>
</comment>
<organism evidence="1 2">
    <name type="scientific">Rothia dentocariosa</name>
    <dbReference type="NCBI Taxonomy" id="2047"/>
    <lineage>
        <taxon>Bacteria</taxon>
        <taxon>Bacillati</taxon>
        <taxon>Actinomycetota</taxon>
        <taxon>Actinomycetes</taxon>
        <taxon>Micrococcales</taxon>
        <taxon>Micrococcaceae</taxon>
        <taxon>Rothia</taxon>
    </lineage>
</organism>